<feature type="compositionally biased region" description="Polar residues" evidence="1">
    <location>
        <begin position="570"/>
        <end position="581"/>
    </location>
</feature>
<dbReference type="SMART" id="SM00238">
    <property type="entry name" value="BIR"/>
    <property type="match status" value="1"/>
</dbReference>
<dbReference type="PROSITE" id="PS50143">
    <property type="entry name" value="BIR_REPEAT_2"/>
    <property type="match status" value="1"/>
</dbReference>
<feature type="compositionally biased region" description="Basic and acidic residues" evidence="1">
    <location>
        <begin position="590"/>
        <end position="608"/>
    </location>
</feature>
<organism evidence="2 3">
    <name type="scientific">Batillaria attramentaria</name>
    <dbReference type="NCBI Taxonomy" id="370345"/>
    <lineage>
        <taxon>Eukaryota</taxon>
        <taxon>Metazoa</taxon>
        <taxon>Spiralia</taxon>
        <taxon>Lophotrochozoa</taxon>
        <taxon>Mollusca</taxon>
        <taxon>Gastropoda</taxon>
        <taxon>Caenogastropoda</taxon>
        <taxon>Sorbeoconcha</taxon>
        <taxon>Cerithioidea</taxon>
        <taxon>Batillariidae</taxon>
        <taxon>Batillaria</taxon>
    </lineage>
</organism>
<evidence type="ECO:0000256" key="1">
    <source>
        <dbReference type="SAM" id="MobiDB-lite"/>
    </source>
</evidence>
<feature type="region of interest" description="Disordered" evidence="1">
    <location>
        <begin position="556"/>
        <end position="647"/>
    </location>
</feature>
<feature type="compositionally biased region" description="Acidic residues" evidence="1">
    <location>
        <begin position="632"/>
        <end position="641"/>
    </location>
</feature>
<dbReference type="EMBL" id="JACVVK020000022">
    <property type="protein sequence ID" value="KAK7502976.1"/>
    <property type="molecule type" value="Genomic_DNA"/>
</dbReference>
<reference evidence="2 3" key="1">
    <citation type="journal article" date="2023" name="Sci. Data">
        <title>Genome assembly of the Korean intertidal mud-creeper Batillaria attramentaria.</title>
        <authorList>
            <person name="Patra A.K."/>
            <person name="Ho P.T."/>
            <person name="Jun S."/>
            <person name="Lee S.J."/>
            <person name="Kim Y."/>
            <person name="Won Y.J."/>
        </authorList>
    </citation>
    <scope>NUCLEOTIDE SEQUENCE [LARGE SCALE GENOMIC DNA]</scope>
    <source>
        <strain evidence="2">Wonlab-2016</strain>
    </source>
</reference>
<protein>
    <submittedName>
        <fullName evidence="2">Uncharacterized protein</fullName>
    </submittedName>
</protein>
<evidence type="ECO:0000313" key="2">
    <source>
        <dbReference type="EMBL" id="KAK7502976.1"/>
    </source>
</evidence>
<feature type="compositionally biased region" description="Basic and acidic residues" evidence="1">
    <location>
        <begin position="416"/>
        <end position="425"/>
    </location>
</feature>
<proteinExistence type="predicted"/>
<feature type="compositionally biased region" description="Basic and acidic residues" evidence="1">
    <location>
        <begin position="392"/>
        <end position="407"/>
    </location>
</feature>
<sequence length="647" mass="73348">MCELGDDSIGALKRDLAESDTKLDKTKAGDSRKYSSDFKENVYKNLIVSVIVSEPKVFAEIEDRIVSDQKVLTKIEDLIVSDQRDFRLVQTLNERDVLENGANCSLLNELRQTMLLYTFKAGIFKPITASLEVAGLIGALMREMFITDVIELMSSGSLEETLCRIQQALSDELPYYRFGADHTIILLQRIAEDMEFIDIYVAFQISGYAGYLEEYALELDKGAEETDHAKKNETIKQNQEILKKIQGGREDAPEDIEKNIRLMPVMGELQLAKKYAAKARVSQFGVRRSVEFTCKKKKKAENPVVRKTLSKKNDAKYFRQMSSFKVNASTSSMKMPKKTVPCKIDDDYLQTNKMFELDFRSEYLSQPMRSLEELLARMKADMLKTSMEITEAGDHDLGMRNQGEERMGSVPDTEDLSSKPKRLSERTTTGASPGRPERLPGTGGTGISPKSDGRCLGEDVLHWSMLRFREREDRSRTTQEIHPSVSAPPLTRERLHSQMTLRVWRIASMVHLTSFPVGTVEMADAGWYYDEDTDKMCCYCCSLRIPRDNWSRDDNPAHIHAMQSPDCPSINPNRAQAQQMQVCVEEDESDAGRKEREGEEPQKDEQRICESAGRGQSELHVIAEKEQSDSSSETDDSDNDQMNDLVG</sequence>
<dbReference type="Gene3D" id="1.10.1170.10">
    <property type="entry name" value="Inhibitor Of Apoptosis Protein (2mihbC-IAP-1), Chain A"/>
    <property type="match status" value="1"/>
</dbReference>
<dbReference type="AlphaFoldDB" id="A0ABD0LTZ9"/>
<keyword evidence="3" id="KW-1185">Reference proteome</keyword>
<feature type="region of interest" description="Disordered" evidence="1">
    <location>
        <begin position="390"/>
        <end position="452"/>
    </location>
</feature>
<evidence type="ECO:0000313" key="3">
    <source>
        <dbReference type="Proteomes" id="UP001519460"/>
    </source>
</evidence>
<name>A0ABD0LTZ9_9CAEN</name>
<gene>
    <name evidence="2" type="ORF">BaRGS_00005602</name>
</gene>
<comment type="caution">
    <text evidence="2">The sequence shown here is derived from an EMBL/GenBank/DDBJ whole genome shotgun (WGS) entry which is preliminary data.</text>
</comment>
<dbReference type="InterPro" id="IPR001370">
    <property type="entry name" value="BIR_rpt"/>
</dbReference>
<dbReference type="SUPFAM" id="SSF57924">
    <property type="entry name" value="Inhibitor of apoptosis (IAP) repeat"/>
    <property type="match status" value="1"/>
</dbReference>
<dbReference type="Proteomes" id="UP001519460">
    <property type="component" value="Unassembled WGS sequence"/>
</dbReference>
<dbReference type="Pfam" id="PF00653">
    <property type="entry name" value="BIR"/>
    <property type="match status" value="1"/>
</dbReference>
<accession>A0ABD0LTZ9</accession>